<dbReference type="Gene3D" id="2.60.120.200">
    <property type="match status" value="1"/>
</dbReference>
<reference evidence="6" key="1">
    <citation type="submission" date="2025-08" db="UniProtKB">
        <authorList>
            <consortium name="RefSeq"/>
        </authorList>
    </citation>
    <scope>IDENTIFICATION</scope>
    <source>
        <tissue evidence="6">Blood</tissue>
    </source>
</reference>
<dbReference type="Pfam" id="PF00337">
    <property type="entry name" value="Gal-bind_lectin"/>
    <property type="match status" value="1"/>
</dbReference>
<dbReference type="SMART" id="SM00908">
    <property type="entry name" value="Gal-bind_lectin"/>
    <property type="match status" value="1"/>
</dbReference>
<dbReference type="AlphaFoldDB" id="A0A6P9C1B8"/>
<dbReference type="PROSITE" id="PS51304">
    <property type="entry name" value="GALECTIN"/>
    <property type="match status" value="1"/>
</dbReference>
<feature type="domain" description="Galectin" evidence="4">
    <location>
        <begin position="62"/>
        <end position="195"/>
    </location>
</feature>
<keyword evidence="2 3" id="KW-0430">Lectin</keyword>
<dbReference type="OMA" id="MKLVIMG"/>
<organism evidence="5 6">
    <name type="scientific">Pantherophis guttatus</name>
    <name type="common">Corn snake</name>
    <name type="synonym">Elaphe guttata</name>
    <dbReference type="NCBI Taxonomy" id="94885"/>
    <lineage>
        <taxon>Eukaryota</taxon>
        <taxon>Metazoa</taxon>
        <taxon>Chordata</taxon>
        <taxon>Craniata</taxon>
        <taxon>Vertebrata</taxon>
        <taxon>Euteleostomi</taxon>
        <taxon>Lepidosauria</taxon>
        <taxon>Squamata</taxon>
        <taxon>Bifurcata</taxon>
        <taxon>Unidentata</taxon>
        <taxon>Episquamata</taxon>
        <taxon>Toxicofera</taxon>
        <taxon>Serpentes</taxon>
        <taxon>Colubroidea</taxon>
        <taxon>Colubridae</taxon>
        <taxon>Colubrinae</taxon>
        <taxon>Pantherophis</taxon>
    </lineage>
</organism>
<evidence type="ECO:0000259" key="4">
    <source>
        <dbReference type="PROSITE" id="PS51304"/>
    </source>
</evidence>
<dbReference type="InterPro" id="IPR044156">
    <property type="entry name" value="Galectin-like"/>
</dbReference>
<proteinExistence type="predicted"/>
<evidence type="ECO:0000313" key="5">
    <source>
        <dbReference type="Proteomes" id="UP001652622"/>
    </source>
</evidence>
<dbReference type="GO" id="GO:0030246">
    <property type="term" value="F:carbohydrate binding"/>
    <property type="evidence" value="ECO:0007669"/>
    <property type="project" value="UniProtKB-UniRule"/>
</dbReference>
<evidence type="ECO:0000256" key="2">
    <source>
        <dbReference type="ARBA" id="ARBA00022734"/>
    </source>
</evidence>
<evidence type="ECO:0000313" key="6">
    <source>
        <dbReference type="RefSeq" id="XP_034273505.1"/>
    </source>
</evidence>
<name>A0A6P9C1B8_PANGU</name>
<evidence type="ECO:0000256" key="3">
    <source>
        <dbReference type="RuleBase" id="RU102079"/>
    </source>
</evidence>
<dbReference type="GeneID" id="117665568"/>
<dbReference type="SUPFAM" id="SSF49899">
    <property type="entry name" value="Concanavalin A-like lectins/glucanases"/>
    <property type="match status" value="1"/>
</dbReference>
<protein>
    <recommendedName>
        <fullName evidence="3">Galectin</fullName>
    </recommendedName>
</protein>
<dbReference type="PANTHER" id="PTHR11346">
    <property type="entry name" value="GALECTIN"/>
    <property type="match status" value="1"/>
</dbReference>
<dbReference type="Proteomes" id="UP001652622">
    <property type="component" value="Unplaced"/>
</dbReference>
<dbReference type="PANTHER" id="PTHR11346:SF86">
    <property type="entry name" value="GALECTIN"/>
    <property type="match status" value="1"/>
</dbReference>
<dbReference type="FunFam" id="2.60.120.200:FF:000046">
    <property type="entry name" value="Galectin"/>
    <property type="match status" value="1"/>
</dbReference>
<sequence>MEQTLLLPFRLFYRKRQESRERISLSPERNKNKRFWIISKEHRKPKKKKMTENDKCTNVEKYVGEIKGGLRPTMKITIMGMIYPSPESFSVTLLCDPKDDHTTGDIGLLLVVSFTEKSIVRNSQIAGKWGKEEKTIPYFPFTAEDSFKMELLCEHQQIRILLDGRQLCSFSHRVQPLQRMTVLQISGDLKLTKVA</sequence>
<dbReference type="RefSeq" id="XP_034273505.1">
    <property type="nucleotide sequence ID" value="XM_034417614.2"/>
</dbReference>
<dbReference type="InterPro" id="IPR013320">
    <property type="entry name" value="ConA-like_dom_sf"/>
</dbReference>
<accession>A0A6P9C1B8</accession>
<keyword evidence="5" id="KW-1185">Reference proteome</keyword>
<evidence type="ECO:0000256" key="1">
    <source>
        <dbReference type="ARBA" id="ARBA00003397"/>
    </source>
</evidence>
<gene>
    <name evidence="6" type="primary">LOC117665568</name>
</gene>
<dbReference type="SMART" id="SM00276">
    <property type="entry name" value="GLECT"/>
    <property type="match status" value="1"/>
</dbReference>
<dbReference type="InterPro" id="IPR001079">
    <property type="entry name" value="Galectin_CRD"/>
</dbReference>
<comment type="function">
    <text evidence="1">Does not bind lactose, and may not bind carbohydrates.</text>
</comment>
<dbReference type="CDD" id="cd00070">
    <property type="entry name" value="GLECT"/>
    <property type="match status" value="1"/>
</dbReference>